<evidence type="ECO:0000256" key="1">
    <source>
        <dbReference type="ARBA" id="ARBA00000312"/>
    </source>
</evidence>
<name>A0ABN1RKH6_9ACTN</name>
<proteinExistence type="inferred from homology"/>
<reference evidence="19 20" key="1">
    <citation type="journal article" date="2019" name="Int. J. Syst. Evol. Microbiol.">
        <title>The Global Catalogue of Microorganisms (GCM) 10K type strain sequencing project: providing services to taxonomists for standard genome sequencing and annotation.</title>
        <authorList>
            <consortium name="The Broad Institute Genomics Platform"/>
            <consortium name="The Broad Institute Genome Sequencing Center for Infectious Disease"/>
            <person name="Wu L."/>
            <person name="Ma J."/>
        </authorList>
    </citation>
    <scope>NUCLEOTIDE SEQUENCE [LARGE SCALE GENOMIC DNA]</scope>
    <source>
        <strain evidence="19 20">JCM 10977</strain>
    </source>
</reference>
<evidence type="ECO:0000256" key="4">
    <source>
        <dbReference type="ARBA" id="ARBA00003889"/>
    </source>
</evidence>
<keyword evidence="11" id="KW-0808">Transferase</keyword>
<evidence type="ECO:0000256" key="9">
    <source>
        <dbReference type="ARBA" id="ARBA00012523"/>
    </source>
</evidence>
<evidence type="ECO:0000256" key="16">
    <source>
        <dbReference type="ARBA" id="ARBA00029570"/>
    </source>
</evidence>
<evidence type="ECO:0000256" key="11">
    <source>
        <dbReference type="ARBA" id="ARBA00022679"/>
    </source>
</evidence>
<dbReference type="SUPFAM" id="SSF52540">
    <property type="entry name" value="P-loop containing nucleoside triphosphate hydrolases"/>
    <property type="match status" value="1"/>
</dbReference>
<evidence type="ECO:0000256" key="12">
    <source>
        <dbReference type="ARBA" id="ARBA00022741"/>
    </source>
</evidence>
<comment type="catalytic activity">
    <reaction evidence="3">
        <text>adenosylcob(III)inamide + GTP = adenosylcob(III)inamide phosphate + GDP + H(+)</text>
        <dbReference type="Rhea" id="RHEA:15765"/>
        <dbReference type="ChEBI" id="CHEBI:2480"/>
        <dbReference type="ChEBI" id="CHEBI:15378"/>
        <dbReference type="ChEBI" id="CHEBI:37565"/>
        <dbReference type="ChEBI" id="CHEBI:58189"/>
        <dbReference type="ChEBI" id="CHEBI:58502"/>
        <dbReference type="EC" id="2.7.1.156"/>
    </reaction>
</comment>
<keyword evidence="15" id="KW-0342">GTP-binding</keyword>
<comment type="catalytic activity">
    <reaction evidence="1">
        <text>adenosylcob(III)inamide + ATP = adenosylcob(III)inamide phosphate + ADP + H(+)</text>
        <dbReference type="Rhea" id="RHEA:15769"/>
        <dbReference type="ChEBI" id="CHEBI:2480"/>
        <dbReference type="ChEBI" id="CHEBI:15378"/>
        <dbReference type="ChEBI" id="CHEBI:30616"/>
        <dbReference type="ChEBI" id="CHEBI:58502"/>
        <dbReference type="ChEBI" id="CHEBI:456216"/>
        <dbReference type="EC" id="2.7.1.156"/>
    </reaction>
</comment>
<comment type="caution">
    <text evidence="19">The sequence shown here is derived from an EMBL/GenBank/DDBJ whole genome shotgun (WGS) entry which is preliminary data.</text>
</comment>
<gene>
    <name evidence="19" type="ORF">GCM10009554_71980</name>
</gene>
<evidence type="ECO:0000256" key="17">
    <source>
        <dbReference type="ARBA" id="ARBA00030571"/>
    </source>
</evidence>
<dbReference type="Gene3D" id="3.40.50.300">
    <property type="entry name" value="P-loop containing nucleotide triphosphate hydrolases"/>
    <property type="match status" value="1"/>
</dbReference>
<comment type="catalytic activity">
    <reaction evidence="2">
        <text>adenosylcob(III)inamide phosphate + GTP + H(+) = adenosylcob(III)inamide-GDP + diphosphate</text>
        <dbReference type="Rhea" id="RHEA:22712"/>
        <dbReference type="ChEBI" id="CHEBI:15378"/>
        <dbReference type="ChEBI" id="CHEBI:33019"/>
        <dbReference type="ChEBI" id="CHEBI:37565"/>
        <dbReference type="ChEBI" id="CHEBI:58502"/>
        <dbReference type="ChEBI" id="CHEBI:60487"/>
        <dbReference type="EC" id="2.7.7.62"/>
    </reaction>
</comment>
<keyword evidence="20" id="KW-1185">Reference proteome</keyword>
<dbReference type="InterPro" id="IPR027417">
    <property type="entry name" value="P-loop_NTPase"/>
</dbReference>
<dbReference type="EC" id="2.7.1.156" evidence="8"/>
<evidence type="ECO:0000256" key="3">
    <source>
        <dbReference type="ARBA" id="ARBA00001522"/>
    </source>
</evidence>
<evidence type="ECO:0000313" key="19">
    <source>
        <dbReference type="EMBL" id="GAA0958984.1"/>
    </source>
</evidence>
<evidence type="ECO:0000256" key="7">
    <source>
        <dbReference type="ARBA" id="ARBA00007490"/>
    </source>
</evidence>
<evidence type="ECO:0000256" key="14">
    <source>
        <dbReference type="ARBA" id="ARBA00022840"/>
    </source>
</evidence>
<evidence type="ECO:0000256" key="5">
    <source>
        <dbReference type="ARBA" id="ARBA00004692"/>
    </source>
</evidence>
<keyword evidence="13" id="KW-0418">Kinase</keyword>
<protein>
    <recommendedName>
        <fullName evidence="16">Adenosylcobinamide kinase</fullName>
        <ecNumber evidence="8">2.7.1.156</ecNumber>
        <ecNumber evidence="9">2.7.7.62</ecNumber>
    </recommendedName>
    <alternativeName>
        <fullName evidence="17">Adenosylcobinamide-phosphate guanylyltransferase</fullName>
    </alternativeName>
</protein>
<evidence type="ECO:0000256" key="18">
    <source>
        <dbReference type="SAM" id="MobiDB-lite"/>
    </source>
</evidence>
<organism evidence="19 20">
    <name type="scientific">Kribbella koreensis</name>
    <dbReference type="NCBI Taxonomy" id="57909"/>
    <lineage>
        <taxon>Bacteria</taxon>
        <taxon>Bacillati</taxon>
        <taxon>Actinomycetota</taxon>
        <taxon>Actinomycetes</taxon>
        <taxon>Propionibacteriales</taxon>
        <taxon>Kribbellaceae</taxon>
        <taxon>Kribbella</taxon>
    </lineage>
</organism>
<evidence type="ECO:0000256" key="13">
    <source>
        <dbReference type="ARBA" id="ARBA00022777"/>
    </source>
</evidence>
<comment type="pathway">
    <text evidence="5">Cofactor biosynthesis; adenosylcobalamin biosynthesis; adenosylcobalamin from cob(II)yrinate a,c-diamide: step 6/7.</text>
</comment>
<keyword evidence="14" id="KW-0067">ATP-binding</keyword>
<dbReference type="CDD" id="cd00544">
    <property type="entry name" value="CobU"/>
    <property type="match status" value="1"/>
</dbReference>
<dbReference type="Proteomes" id="UP001500542">
    <property type="component" value="Unassembled WGS sequence"/>
</dbReference>
<dbReference type="EC" id="2.7.7.62" evidence="9"/>
<dbReference type="EMBL" id="BAAAHK010000020">
    <property type="protein sequence ID" value="GAA0958984.1"/>
    <property type="molecule type" value="Genomic_DNA"/>
</dbReference>
<comment type="similarity">
    <text evidence="7">Belongs to the CobU/CobP family.</text>
</comment>
<accession>A0ABN1RKH6</accession>
<dbReference type="PANTHER" id="PTHR34848:SF1">
    <property type="entry name" value="BIFUNCTIONAL ADENOSYLCOBALAMIN BIOSYNTHESIS PROTEIN COBU"/>
    <property type="match status" value="1"/>
</dbReference>
<dbReference type="RefSeq" id="WP_343981049.1">
    <property type="nucleotide sequence ID" value="NZ_BAAAHK010000020.1"/>
</dbReference>
<dbReference type="InterPro" id="IPR003203">
    <property type="entry name" value="CobU/CobP"/>
</dbReference>
<dbReference type="PANTHER" id="PTHR34848">
    <property type="match status" value="1"/>
</dbReference>
<keyword evidence="12" id="KW-0547">Nucleotide-binding</keyword>
<evidence type="ECO:0000313" key="20">
    <source>
        <dbReference type="Proteomes" id="UP001500542"/>
    </source>
</evidence>
<comment type="function">
    <text evidence="4">Catalyzes ATP-dependent phosphorylation of adenosylcobinamide and addition of GMP to adenosylcobinamide phosphate.</text>
</comment>
<evidence type="ECO:0000256" key="15">
    <source>
        <dbReference type="ARBA" id="ARBA00023134"/>
    </source>
</evidence>
<evidence type="ECO:0000256" key="6">
    <source>
        <dbReference type="ARBA" id="ARBA00005159"/>
    </source>
</evidence>
<feature type="region of interest" description="Disordered" evidence="18">
    <location>
        <begin position="51"/>
        <end position="91"/>
    </location>
</feature>
<dbReference type="Pfam" id="PF02283">
    <property type="entry name" value="CobU"/>
    <property type="match status" value="1"/>
</dbReference>
<evidence type="ECO:0000256" key="8">
    <source>
        <dbReference type="ARBA" id="ARBA00012016"/>
    </source>
</evidence>
<evidence type="ECO:0000256" key="2">
    <source>
        <dbReference type="ARBA" id="ARBA00000711"/>
    </source>
</evidence>
<sequence length="265" mass="27981">MAELLTGPDGAVVDGVLHLGTNGAVAAAGYEVTTTRTPTGLRYDVLTPTGEQLSWTAPPPQADLTSDSDQPGVPQGASVQTGATEVRPARAGGSRTLVLGGARSGKSTEAERLLADQPDTVYVATGGDGSADREWAERIALHRSRRPASWGLVETIELVPLLESAGPPLLIDCFTLWLARVMDECEVWTDPSRVAEVEKRIEQLADAWSATTRPVVAVSNEVGSGVVPADAGTRLYRDLMGRVNATLARRSETVLWCVAGRTVAL</sequence>
<evidence type="ECO:0000256" key="10">
    <source>
        <dbReference type="ARBA" id="ARBA00022573"/>
    </source>
</evidence>
<comment type="pathway">
    <text evidence="6">Cofactor biosynthesis; adenosylcobalamin biosynthesis; adenosylcobalamin from cob(II)yrinate a,c-diamide: step 5/7.</text>
</comment>
<keyword evidence="10" id="KW-0169">Cobalamin biosynthesis</keyword>